<dbReference type="WBParaSite" id="MhA1_Contig819.frz3.gene24">
    <property type="protein sequence ID" value="MhA1_Contig819.frz3.gene24"/>
    <property type="gene ID" value="MhA1_Contig819.frz3.gene24"/>
</dbReference>
<name>A0A1I8C0M7_MELHA</name>
<organism evidence="2 3">
    <name type="scientific">Meloidogyne hapla</name>
    <name type="common">Root-knot nematode worm</name>
    <dbReference type="NCBI Taxonomy" id="6305"/>
    <lineage>
        <taxon>Eukaryota</taxon>
        <taxon>Metazoa</taxon>
        <taxon>Ecdysozoa</taxon>
        <taxon>Nematoda</taxon>
        <taxon>Chromadorea</taxon>
        <taxon>Rhabditida</taxon>
        <taxon>Tylenchina</taxon>
        <taxon>Tylenchomorpha</taxon>
        <taxon>Tylenchoidea</taxon>
        <taxon>Meloidogynidae</taxon>
        <taxon>Meloidogyninae</taxon>
        <taxon>Meloidogyne</taxon>
    </lineage>
</organism>
<dbReference type="AlphaFoldDB" id="A0A1I8C0M7"/>
<keyword evidence="2" id="KW-1185">Reference proteome</keyword>
<feature type="chain" id="PRO_5009316355" evidence="1">
    <location>
        <begin position="21"/>
        <end position="46"/>
    </location>
</feature>
<dbReference type="Proteomes" id="UP000095281">
    <property type="component" value="Unplaced"/>
</dbReference>
<protein>
    <submittedName>
        <fullName evidence="3">Col_cuticle_N domain-containing protein</fullName>
    </submittedName>
</protein>
<reference evidence="3" key="1">
    <citation type="submission" date="2016-11" db="UniProtKB">
        <authorList>
            <consortium name="WormBaseParasite"/>
        </authorList>
    </citation>
    <scope>IDENTIFICATION</scope>
</reference>
<proteinExistence type="predicted"/>
<evidence type="ECO:0000256" key="1">
    <source>
        <dbReference type="SAM" id="SignalP"/>
    </source>
</evidence>
<feature type="signal peptide" evidence="1">
    <location>
        <begin position="1"/>
        <end position="20"/>
    </location>
</feature>
<sequence length="46" mass="5241">MAIVGLIFAICLCQIQILFAIVDDSQMEEEILENKALKSDKEKKEE</sequence>
<keyword evidence="1" id="KW-0732">Signal</keyword>
<evidence type="ECO:0000313" key="3">
    <source>
        <dbReference type="WBParaSite" id="MhA1_Contig819.frz3.gene24"/>
    </source>
</evidence>
<evidence type="ECO:0000313" key="2">
    <source>
        <dbReference type="Proteomes" id="UP000095281"/>
    </source>
</evidence>
<accession>A0A1I8C0M7</accession>